<gene>
    <name evidence="3" type="ORF">CPJCM30710_26820</name>
</gene>
<dbReference type="GO" id="GO:0005829">
    <property type="term" value="C:cytosol"/>
    <property type="evidence" value="ECO:0007669"/>
    <property type="project" value="TreeGrafter"/>
</dbReference>
<reference evidence="3" key="1">
    <citation type="submission" date="2021-03" db="EMBL/GenBank/DDBJ databases">
        <title>Taxonomic study of Clostridium polyendosporum from meadow-gley soil under rice.</title>
        <authorList>
            <person name="Kobayashi H."/>
            <person name="Tanizawa Y."/>
            <person name="Yagura M."/>
        </authorList>
    </citation>
    <scope>NUCLEOTIDE SEQUENCE</scope>
    <source>
        <strain evidence="3">JCM 30710</strain>
    </source>
</reference>
<proteinExistence type="inferred from homology"/>
<dbReference type="Pfam" id="PF00208">
    <property type="entry name" value="ELFV_dehydrog"/>
    <property type="match status" value="1"/>
</dbReference>
<feature type="domain" description="Glutamate/phenylalanine/leucine/valine/L-tryptophan dehydrogenase C-terminal" evidence="2">
    <location>
        <begin position="25"/>
        <end position="111"/>
    </location>
</feature>
<evidence type="ECO:0000259" key="2">
    <source>
        <dbReference type="Pfam" id="PF00208"/>
    </source>
</evidence>
<protein>
    <recommendedName>
        <fullName evidence="2">Glutamate/phenylalanine/leucine/valine/L-tryptophan dehydrogenase C-terminal domain-containing protein</fullName>
    </recommendedName>
</protein>
<comment type="similarity">
    <text evidence="1">Belongs to the Glu/Leu/Phe/Val dehydrogenases family.</text>
</comment>
<dbReference type="Gene3D" id="3.40.50.720">
    <property type="entry name" value="NAD(P)-binding Rossmann-like Domain"/>
    <property type="match status" value="1"/>
</dbReference>
<dbReference type="InterPro" id="IPR036291">
    <property type="entry name" value="NAD(P)-bd_dom_sf"/>
</dbReference>
<dbReference type="Proteomes" id="UP000679179">
    <property type="component" value="Unassembled WGS sequence"/>
</dbReference>
<dbReference type="PANTHER" id="PTHR43571:SF1">
    <property type="entry name" value="NADP-SPECIFIC GLUTAMATE DEHYDROGENASE 1-RELATED"/>
    <property type="match status" value="1"/>
</dbReference>
<comment type="caution">
    <text evidence="3">The sequence shown here is derived from an EMBL/GenBank/DDBJ whole genome shotgun (WGS) entry which is preliminary data.</text>
</comment>
<dbReference type="PRINTS" id="PR00082">
    <property type="entry name" value="GLFDHDRGNASE"/>
</dbReference>
<dbReference type="GO" id="GO:0004354">
    <property type="term" value="F:glutamate dehydrogenase (NADP+) activity"/>
    <property type="evidence" value="ECO:0007669"/>
    <property type="project" value="TreeGrafter"/>
</dbReference>
<organism evidence="3 4">
    <name type="scientific">Clostridium polyendosporum</name>
    <dbReference type="NCBI Taxonomy" id="69208"/>
    <lineage>
        <taxon>Bacteria</taxon>
        <taxon>Bacillati</taxon>
        <taxon>Bacillota</taxon>
        <taxon>Clostridia</taxon>
        <taxon>Eubacteriales</taxon>
        <taxon>Clostridiaceae</taxon>
        <taxon>Clostridium</taxon>
    </lineage>
</organism>
<evidence type="ECO:0000313" key="4">
    <source>
        <dbReference type="Proteomes" id="UP000679179"/>
    </source>
</evidence>
<dbReference type="InterPro" id="IPR006095">
    <property type="entry name" value="Glu/Leu/Phe/Val/Trp_DH"/>
</dbReference>
<evidence type="ECO:0000313" key="3">
    <source>
        <dbReference type="EMBL" id="GIM30016.1"/>
    </source>
</evidence>
<dbReference type="GO" id="GO:0006537">
    <property type="term" value="P:glutamate biosynthetic process"/>
    <property type="evidence" value="ECO:0007669"/>
    <property type="project" value="TreeGrafter"/>
</dbReference>
<dbReference type="AlphaFoldDB" id="A0A919VHS4"/>
<dbReference type="InterPro" id="IPR050724">
    <property type="entry name" value="Glu_Leu_Phe_Val_DH"/>
</dbReference>
<sequence length="114" mass="12313">MYDYYNKLKSSNEQGVLTGKGLNYGGSLGRTEATGYGLIYFTEEVLKDNGVSLKDKTVVIPGSGNVAIYAIKKAAELGAKVITCSDSNGYIADENGIDLEVVKEIKEVRRGRIV</sequence>
<dbReference type="InterPro" id="IPR006096">
    <property type="entry name" value="Glu/Leu/Phe/Val/Trp_DH_C"/>
</dbReference>
<keyword evidence="4" id="KW-1185">Reference proteome</keyword>
<dbReference type="SUPFAM" id="SSF51735">
    <property type="entry name" value="NAD(P)-binding Rossmann-fold domains"/>
    <property type="match status" value="1"/>
</dbReference>
<keyword evidence="1" id="KW-0560">Oxidoreductase</keyword>
<accession>A0A919VHS4</accession>
<dbReference type="EMBL" id="BOPZ01000025">
    <property type="protein sequence ID" value="GIM30016.1"/>
    <property type="molecule type" value="Genomic_DNA"/>
</dbReference>
<name>A0A919VHS4_9CLOT</name>
<dbReference type="PANTHER" id="PTHR43571">
    <property type="entry name" value="NADP-SPECIFIC GLUTAMATE DEHYDROGENASE 1-RELATED"/>
    <property type="match status" value="1"/>
</dbReference>
<evidence type="ECO:0000256" key="1">
    <source>
        <dbReference type="RuleBase" id="RU004417"/>
    </source>
</evidence>